<keyword evidence="2" id="KW-1185">Reference proteome</keyword>
<comment type="caution">
    <text evidence="1">The sequence shown here is derived from an EMBL/GenBank/DDBJ whole genome shotgun (WGS) entry which is preliminary data.</text>
</comment>
<evidence type="ECO:0000313" key="2">
    <source>
        <dbReference type="Proteomes" id="UP000256405"/>
    </source>
</evidence>
<name>A0A3E0E2B8_9BACT</name>
<reference evidence="1 2" key="1">
    <citation type="submission" date="2018-08" db="EMBL/GenBank/DDBJ databases">
        <title>Genomic Encyclopedia of Archaeal and Bacterial Type Strains, Phase II (KMG-II): from individual species to whole genera.</title>
        <authorList>
            <person name="Goeker M."/>
        </authorList>
    </citation>
    <scope>NUCLEOTIDE SEQUENCE [LARGE SCALE GENOMIC DNA]</scope>
    <source>
        <strain evidence="1 2">DSM 15986</strain>
    </source>
</reference>
<dbReference type="Gene3D" id="3.30.365.10">
    <property type="entry name" value="Aldehyde oxidase/xanthine dehydrogenase, molybdopterin binding domain"/>
    <property type="match status" value="1"/>
</dbReference>
<dbReference type="SUPFAM" id="SSF56003">
    <property type="entry name" value="Molybdenum cofactor-binding domain"/>
    <property type="match status" value="1"/>
</dbReference>
<evidence type="ECO:0000313" key="1">
    <source>
        <dbReference type="EMBL" id="REG91086.1"/>
    </source>
</evidence>
<dbReference type="InterPro" id="IPR052516">
    <property type="entry name" value="N-heterocyclic_Hydroxylase"/>
</dbReference>
<dbReference type="PANTHER" id="PTHR47495">
    <property type="entry name" value="ALDEHYDE DEHYDROGENASE"/>
    <property type="match status" value="1"/>
</dbReference>
<organism evidence="1 2">
    <name type="scientific">Algoriphagus antarcticus</name>
    <dbReference type="NCBI Taxonomy" id="238540"/>
    <lineage>
        <taxon>Bacteria</taxon>
        <taxon>Pseudomonadati</taxon>
        <taxon>Bacteroidota</taxon>
        <taxon>Cytophagia</taxon>
        <taxon>Cytophagales</taxon>
        <taxon>Cyclobacteriaceae</taxon>
        <taxon>Algoriphagus</taxon>
    </lineage>
</organism>
<sequence length="155" mass="18057">MTEVESMRGVLKVISNGSFLAVIAVREYQAVQARAKQKSLAFWDKTPIGTLPDKLFESIKNTPGTEGGMIQSASWTMMEEVNYDQNEITSFDWTSYPIMRMMDVPEVEVHILDRPKKKPWEQVKQRWGQSLQLLPMRFLMRRGFESGICRLRLRR</sequence>
<accession>A0A3E0E2B8</accession>
<dbReference type="EMBL" id="QUNF01000005">
    <property type="protein sequence ID" value="REG91086.1"/>
    <property type="molecule type" value="Genomic_DNA"/>
</dbReference>
<protein>
    <submittedName>
        <fullName evidence="1">Uncharacterized protein</fullName>
    </submittedName>
</protein>
<proteinExistence type="predicted"/>
<dbReference type="AlphaFoldDB" id="A0A3E0E2B8"/>
<dbReference type="InterPro" id="IPR037165">
    <property type="entry name" value="AldOxase/xan_DH_Mopterin-bd_sf"/>
</dbReference>
<dbReference type="GO" id="GO:0016491">
    <property type="term" value="F:oxidoreductase activity"/>
    <property type="evidence" value="ECO:0007669"/>
    <property type="project" value="InterPro"/>
</dbReference>
<dbReference type="RefSeq" id="WP_240510788.1">
    <property type="nucleotide sequence ID" value="NZ_MSSW01000002.1"/>
</dbReference>
<dbReference type="Proteomes" id="UP000256405">
    <property type="component" value="Unassembled WGS sequence"/>
</dbReference>
<dbReference type="PANTHER" id="PTHR47495:SF1">
    <property type="entry name" value="BLL3820 PROTEIN"/>
    <property type="match status" value="1"/>
</dbReference>
<gene>
    <name evidence="1" type="ORF">C8N25_105199</name>
</gene>